<sequence length="188" mass="21775">MNDLKNFSGKRWYERFRMYSVLALSRCSFSVGGFDSLTLEVGHLLPFLWKREAQDEFGRGRKKEARGRGIRINSLARVPQHGLRVLSPTVSMETPQDNFFFFSFIILRMSDDTLWTSFRVWEGRTHYYRMEKEYPSCFASWEGRGFSAVGGPTPQEASPMSYWMLQILDLPSVRGCMGKYFTGEGCVL</sequence>
<reference evidence="1 2" key="1">
    <citation type="submission" date="2021-06" db="EMBL/GenBank/DDBJ databases">
        <title>Caerostris extrusa draft genome.</title>
        <authorList>
            <person name="Kono N."/>
            <person name="Arakawa K."/>
        </authorList>
    </citation>
    <scope>NUCLEOTIDE SEQUENCE [LARGE SCALE GENOMIC DNA]</scope>
</reference>
<evidence type="ECO:0000313" key="1">
    <source>
        <dbReference type="EMBL" id="GIX67475.1"/>
    </source>
</evidence>
<organism evidence="1 2">
    <name type="scientific">Caerostris extrusa</name>
    <name type="common">Bark spider</name>
    <name type="synonym">Caerostris bankana</name>
    <dbReference type="NCBI Taxonomy" id="172846"/>
    <lineage>
        <taxon>Eukaryota</taxon>
        <taxon>Metazoa</taxon>
        <taxon>Ecdysozoa</taxon>
        <taxon>Arthropoda</taxon>
        <taxon>Chelicerata</taxon>
        <taxon>Arachnida</taxon>
        <taxon>Araneae</taxon>
        <taxon>Araneomorphae</taxon>
        <taxon>Entelegynae</taxon>
        <taxon>Araneoidea</taxon>
        <taxon>Araneidae</taxon>
        <taxon>Caerostris</taxon>
    </lineage>
</organism>
<dbReference type="EMBL" id="BPLR01001880">
    <property type="protein sequence ID" value="GIX67475.1"/>
    <property type="molecule type" value="Genomic_DNA"/>
</dbReference>
<protein>
    <submittedName>
        <fullName evidence="1">Uncharacterized protein</fullName>
    </submittedName>
</protein>
<evidence type="ECO:0000313" key="2">
    <source>
        <dbReference type="Proteomes" id="UP001054945"/>
    </source>
</evidence>
<gene>
    <name evidence="1" type="ORF">CEXT_216441</name>
</gene>
<name>A0AAV4M6K5_CAEEX</name>
<proteinExistence type="predicted"/>
<keyword evidence="2" id="KW-1185">Reference proteome</keyword>
<dbReference type="Proteomes" id="UP001054945">
    <property type="component" value="Unassembled WGS sequence"/>
</dbReference>
<accession>A0AAV4M6K5</accession>
<comment type="caution">
    <text evidence="1">The sequence shown here is derived from an EMBL/GenBank/DDBJ whole genome shotgun (WGS) entry which is preliminary data.</text>
</comment>
<dbReference type="AlphaFoldDB" id="A0AAV4M6K5"/>